<organism evidence="11 12">
    <name type="scientific">Mikania micrantha</name>
    <name type="common">bitter vine</name>
    <dbReference type="NCBI Taxonomy" id="192012"/>
    <lineage>
        <taxon>Eukaryota</taxon>
        <taxon>Viridiplantae</taxon>
        <taxon>Streptophyta</taxon>
        <taxon>Embryophyta</taxon>
        <taxon>Tracheophyta</taxon>
        <taxon>Spermatophyta</taxon>
        <taxon>Magnoliopsida</taxon>
        <taxon>eudicotyledons</taxon>
        <taxon>Gunneridae</taxon>
        <taxon>Pentapetalae</taxon>
        <taxon>asterids</taxon>
        <taxon>campanulids</taxon>
        <taxon>Asterales</taxon>
        <taxon>Asteraceae</taxon>
        <taxon>Asteroideae</taxon>
        <taxon>Heliantheae alliance</taxon>
        <taxon>Eupatorieae</taxon>
        <taxon>Mikania</taxon>
    </lineage>
</organism>
<evidence type="ECO:0000256" key="3">
    <source>
        <dbReference type="ARBA" id="ARBA00022679"/>
    </source>
</evidence>
<dbReference type="EMBL" id="SZYD01000001">
    <property type="protein sequence ID" value="KAD7480036.1"/>
    <property type="molecule type" value="Genomic_DNA"/>
</dbReference>
<dbReference type="InterPro" id="IPR013083">
    <property type="entry name" value="Znf_RING/FYVE/PHD"/>
</dbReference>
<keyword evidence="7" id="KW-0862">Zinc</keyword>
<evidence type="ECO:0000256" key="9">
    <source>
        <dbReference type="SAM" id="MobiDB-lite"/>
    </source>
</evidence>
<evidence type="ECO:0000313" key="11">
    <source>
        <dbReference type="EMBL" id="KAD7480036.1"/>
    </source>
</evidence>
<dbReference type="EC" id="2.3.2.27" evidence="2"/>
<sequence>MRHRQLSNSFTRPGIDQHVSNHTPTEQSYFPTGRSVAPENGHFVGQVNHVTRHHNTENRANVNMEVQPYVPVEPYSHSPMTETRSLPHAGHTHCTNYNAPSMHDMEADLSNHPTGSGVPLKRKRSGSFYSAGGSSSSSSHMSVEKQSVDFQSAPSYRSSLTINEGSSRNVRRRYRLDLEPSITRSHVSTHSSQFYHSAPGQHANGGQWNCVPPYAPPPQRRISPSDMSDSSRHEMNQVHIGGGSSDPFFSRHISSSSHGPSMREDHVNHSRRSESSYGNSSRYSNYAHGGTSSTDGLHTLDNFSSRNYSRHCFPGGWRGSYRSGRPRLATERFPPGLETTNSFDRMGHHEPMMMVDQAPFYGNSRNFSDQYRDMRLDIDNMSYEDLLNLGERMGNVNTGLSEDNMSKYLMEKNHCSDENQDEVSCPICLEEYKNGDKIGRMGKCGHDYHVDCIKKWLLMKKLCPICKTECTN</sequence>
<dbReference type="SMART" id="SM00184">
    <property type="entry name" value="RING"/>
    <property type="match status" value="1"/>
</dbReference>
<feature type="compositionally biased region" description="Polar residues" evidence="9">
    <location>
        <begin position="18"/>
        <end position="28"/>
    </location>
</feature>
<dbReference type="InterPro" id="IPR045191">
    <property type="entry name" value="MBR1/2-like"/>
</dbReference>
<evidence type="ECO:0000256" key="2">
    <source>
        <dbReference type="ARBA" id="ARBA00012483"/>
    </source>
</evidence>
<accession>A0A5N6Q7M4</accession>
<evidence type="ECO:0000256" key="1">
    <source>
        <dbReference type="ARBA" id="ARBA00000900"/>
    </source>
</evidence>
<dbReference type="PANTHER" id="PTHR22937">
    <property type="entry name" value="E3 UBIQUITIN-PROTEIN LIGASE RNF165"/>
    <property type="match status" value="1"/>
</dbReference>
<dbReference type="Pfam" id="PF13639">
    <property type="entry name" value="zf-RING_2"/>
    <property type="match status" value="1"/>
</dbReference>
<keyword evidence="12" id="KW-1185">Reference proteome</keyword>
<feature type="region of interest" description="Disordered" evidence="9">
    <location>
        <begin position="184"/>
        <end position="294"/>
    </location>
</feature>
<dbReference type="PROSITE" id="PS50089">
    <property type="entry name" value="ZF_RING_2"/>
    <property type="match status" value="1"/>
</dbReference>
<dbReference type="SUPFAM" id="SSF57850">
    <property type="entry name" value="RING/U-box"/>
    <property type="match status" value="1"/>
</dbReference>
<evidence type="ECO:0000256" key="4">
    <source>
        <dbReference type="ARBA" id="ARBA00022723"/>
    </source>
</evidence>
<feature type="compositionally biased region" description="Low complexity" evidence="9">
    <location>
        <begin position="126"/>
        <end position="141"/>
    </location>
</feature>
<feature type="domain" description="RING-type" evidence="10">
    <location>
        <begin position="425"/>
        <end position="467"/>
    </location>
</feature>
<evidence type="ECO:0000256" key="8">
    <source>
        <dbReference type="PROSITE-ProRule" id="PRU00175"/>
    </source>
</evidence>
<reference evidence="11 12" key="1">
    <citation type="submission" date="2019-05" db="EMBL/GenBank/DDBJ databases">
        <title>Mikania micrantha, genome provides insights into the molecular mechanism of rapid growth.</title>
        <authorList>
            <person name="Liu B."/>
        </authorList>
    </citation>
    <scope>NUCLEOTIDE SEQUENCE [LARGE SCALE GENOMIC DNA]</scope>
    <source>
        <strain evidence="11">NLD-2019</strain>
        <tissue evidence="11">Leaf</tissue>
    </source>
</reference>
<keyword evidence="4" id="KW-0479">Metal-binding</keyword>
<dbReference type="Proteomes" id="UP000326396">
    <property type="component" value="Linkage Group LG1"/>
</dbReference>
<keyword evidence="6" id="KW-0833">Ubl conjugation pathway</keyword>
<dbReference type="GO" id="GO:0008270">
    <property type="term" value="F:zinc ion binding"/>
    <property type="evidence" value="ECO:0007669"/>
    <property type="project" value="UniProtKB-KW"/>
</dbReference>
<evidence type="ECO:0000259" key="10">
    <source>
        <dbReference type="PROSITE" id="PS50089"/>
    </source>
</evidence>
<dbReference type="OrthoDB" id="8062037at2759"/>
<dbReference type="Gene3D" id="3.30.40.10">
    <property type="entry name" value="Zinc/RING finger domain, C3HC4 (zinc finger)"/>
    <property type="match status" value="1"/>
</dbReference>
<evidence type="ECO:0000313" key="12">
    <source>
        <dbReference type="Proteomes" id="UP000326396"/>
    </source>
</evidence>
<proteinExistence type="predicted"/>
<evidence type="ECO:0000256" key="6">
    <source>
        <dbReference type="ARBA" id="ARBA00022786"/>
    </source>
</evidence>
<dbReference type="PANTHER" id="PTHR22937:SF149">
    <property type="entry name" value="RING-TYPE E3 UBIQUITIN TRANSFERASE"/>
    <property type="match status" value="1"/>
</dbReference>
<feature type="compositionally biased region" description="Low complexity" evidence="9">
    <location>
        <begin position="275"/>
        <end position="286"/>
    </location>
</feature>
<comment type="catalytic activity">
    <reaction evidence="1">
        <text>S-ubiquitinyl-[E2 ubiquitin-conjugating enzyme]-L-cysteine + [acceptor protein]-L-lysine = [E2 ubiquitin-conjugating enzyme]-L-cysteine + N(6)-ubiquitinyl-[acceptor protein]-L-lysine.</text>
        <dbReference type="EC" id="2.3.2.27"/>
    </reaction>
</comment>
<feature type="compositionally biased region" description="Polar residues" evidence="9">
    <location>
        <begin position="148"/>
        <end position="167"/>
    </location>
</feature>
<protein>
    <recommendedName>
        <fullName evidence="2">RING-type E3 ubiquitin transferase</fullName>
        <ecNumber evidence="2">2.3.2.27</ecNumber>
    </recommendedName>
</protein>
<feature type="region of interest" description="Disordered" evidence="9">
    <location>
        <begin position="101"/>
        <end position="167"/>
    </location>
</feature>
<keyword evidence="3" id="KW-0808">Transferase</keyword>
<keyword evidence="5 8" id="KW-0863">Zinc-finger</keyword>
<comment type="caution">
    <text evidence="11">The sequence shown here is derived from an EMBL/GenBank/DDBJ whole genome shotgun (WGS) entry which is preliminary data.</text>
</comment>
<name>A0A5N6Q7M4_9ASTR</name>
<feature type="compositionally biased region" description="Polar residues" evidence="9">
    <location>
        <begin position="1"/>
        <end position="11"/>
    </location>
</feature>
<feature type="compositionally biased region" description="Polar residues" evidence="9">
    <location>
        <begin position="184"/>
        <end position="195"/>
    </location>
</feature>
<dbReference type="InterPro" id="IPR001841">
    <property type="entry name" value="Znf_RING"/>
</dbReference>
<gene>
    <name evidence="11" type="ORF">E3N88_03172</name>
</gene>
<dbReference type="CDD" id="cd16469">
    <property type="entry name" value="RING-H2_RNF24-like"/>
    <property type="match status" value="1"/>
</dbReference>
<feature type="compositionally biased region" description="Basic and acidic residues" evidence="9">
    <location>
        <begin position="261"/>
        <end position="274"/>
    </location>
</feature>
<feature type="region of interest" description="Disordered" evidence="9">
    <location>
        <begin position="1"/>
        <end position="28"/>
    </location>
</feature>
<dbReference type="AlphaFoldDB" id="A0A5N6Q7M4"/>
<evidence type="ECO:0000256" key="5">
    <source>
        <dbReference type="ARBA" id="ARBA00022771"/>
    </source>
</evidence>
<feature type="compositionally biased region" description="Low complexity" evidence="9">
    <location>
        <begin position="245"/>
        <end position="260"/>
    </location>
</feature>
<dbReference type="GO" id="GO:0061630">
    <property type="term" value="F:ubiquitin protein ligase activity"/>
    <property type="evidence" value="ECO:0007669"/>
    <property type="project" value="UniProtKB-EC"/>
</dbReference>
<evidence type="ECO:0000256" key="7">
    <source>
        <dbReference type="ARBA" id="ARBA00022833"/>
    </source>
</evidence>